<evidence type="ECO:0000313" key="3">
    <source>
        <dbReference type="Proteomes" id="UP001499942"/>
    </source>
</evidence>
<evidence type="ECO:0000313" key="2">
    <source>
        <dbReference type="EMBL" id="GAA2506605.1"/>
    </source>
</evidence>
<sequence>MCTAKRHGAPPGPRSRGRAGAGGRLPMVKAVLSACAATPFAGAPPPRVLPAIHFPAPLGPAAVPARGPVVPRARAYRRPAPSSYGNRASGVSPWKKLLARIIARSSFRT</sequence>
<dbReference type="EMBL" id="BAAASR010000024">
    <property type="protein sequence ID" value="GAA2506605.1"/>
    <property type="molecule type" value="Genomic_DNA"/>
</dbReference>
<protein>
    <submittedName>
        <fullName evidence="2">Uncharacterized protein</fullName>
    </submittedName>
</protein>
<reference evidence="2 3" key="1">
    <citation type="journal article" date="2019" name="Int. J. Syst. Evol. Microbiol.">
        <title>The Global Catalogue of Microorganisms (GCM) 10K type strain sequencing project: providing services to taxonomists for standard genome sequencing and annotation.</title>
        <authorList>
            <consortium name="The Broad Institute Genomics Platform"/>
            <consortium name="The Broad Institute Genome Sequencing Center for Infectious Disease"/>
            <person name="Wu L."/>
            <person name="Ma J."/>
        </authorList>
    </citation>
    <scope>NUCLEOTIDE SEQUENCE [LARGE SCALE GENOMIC DNA]</scope>
    <source>
        <strain evidence="2 3">JCM 5062</strain>
    </source>
</reference>
<feature type="region of interest" description="Disordered" evidence="1">
    <location>
        <begin position="1"/>
        <end position="22"/>
    </location>
</feature>
<organism evidence="2 3">
    <name type="scientific">Streptomyces gobitricini</name>
    <dbReference type="NCBI Taxonomy" id="68211"/>
    <lineage>
        <taxon>Bacteria</taxon>
        <taxon>Bacillati</taxon>
        <taxon>Actinomycetota</taxon>
        <taxon>Actinomycetes</taxon>
        <taxon>Kitasatosporales</taxon>
        <taxon>Streptomycetaceae</taxon>
        <taxon>Streptomyces</taxon>
    </lineage>
</organism>
<gene>
    <name evidence="2" type="ORF">GCM10010393_44290</name>
</gene>
<evidence type="ECO:0000256" key="1">
    <source>
        <dbReference type="SAM" id="MobiDB-lite"/>
    </source>
</evidence>
<name>A0ABN3MQW6_9ACTN</name>
<comment type="caution">
    <text evidence="2">The sequence shown here is derived from an EMBL/GenBank/DDBJ whole genome shotgun (WGS) entry which is preliminary data.</text>
</comment>
<proteinExistence type="predicted"/>
<dbReference type="Proteomes" id="UP001499942">
    <property type="component" value="Unassembled WGS sequence"/>
</dbReference>
<accession>A0ABN3MQW6</accession>
<keyword evidence="3" id="KW-1185">Reference proteome</keyword>